<dbReference type="RefSeq" id="YP_010755610.1">
    <property type="nucleotide sequence ID" value="NC_073472.1"/>
</dbReference>
<keyword evidence="2" id="KW-1185">Reference proteome</keyword>
<name>A0A9E8M5K0_9CAUD</name>
<accession>A0A9E8M5K0</accession>
<dbReference type="EMBL" id="OP751148">
    <property type="protein sequence ID" value="WAB08865.1"/>
    <property type="molecule type" value="Genomic_DNA"/>
</dbReference>
<evidence type="ECO:0000313" key="2">
    <source>
        <dbReference type="Proteomes" id="UP001163413"/>
    </source>
</evidence>
<protein>
    <submittedName>
        <fullName evidence="1">Membrane protein</fullName>
    </submittedName>
</protein>
<gene>
    <name evidence="1" type="primary">86</name>
    <name evidence="1" type="ORF">SEA_SUCCESS_86</name>
</gene>
<proteinExistence type="predicted"/>
<evidence type="ECO:0000313" key="1">
    <source>
        <dbReference type="EMBL" id="WAB08865.1"/>
    </source>
</evidence>
<dbReference type="KEGG" id="vg:80020278"/>
<dbReference type="GeneID" id="80020278"/>
<organism evidence="1 2">
    <name type="scientific">Streptomyces phage Success</name>
    <dbReference type="NCBI Taxonomy" id="2999013"/>
    <lineage>
        <taxon>Viruses</taxon>
        <taxon>Duplodnaviria</taxon>
        <taxon>Heunggongvirae</taxon>
        <taxon>Uroviricota</taxon>
        <taxon>Caudoviricetes</taxon>
        <taxon>Successvirus</taxon>
        <taxon>Successvirus success</taxon>
    </lineage>
</organism>
<sequence length="59" mass="6130">MRTLASALLAALLGAAIASGVTFHHMRGAVLRMEVDAFNDGFVDGSCHNGADGFGHICR</sequence>
<dbReference type="Proteomes" id="UP001163413">
    <property type="component" value="Segment"/>
</dbReference>
<reference evidence="1" key="1">
    <citation type="submission" date="2022-10" db="EMBL/GenBank/DDBJ databases">
        <authorList>
            <person name="Roth M.A."/>
            <person name="Wohlstadter N.E."/>
            <person name="Arguedas X."/>
            <person name="Leighton H.R."/>
            <person name="Msuya J.A."/>
            <person name="Pravda N."/>
            <person name="Shaffer C.D."/>
            <person name="Weston-Hafer K.A."/>
            <person name="Russell D.A."/>
            <person name="Jacobs-Sera D."/>
            <person name="Hatfull G.F."/>
        </authorList>
    </citation>
    <scope>NUCLEOTIDE SEQUENCE</scope>
</reference>